<evidence type="ECO:0000313" key="5">
    <source>
        <dbReference type="Proteomes" id="UP000186216"/>
    </source>
</evidence>
<keyword evidence="1" id="KW-0472">Membrane</keyword>
<sequence>MIRLLRLAAAVLCAAAMSQFPAFSDQYLQRLGGQVDALTKVAEDFDGSAREAGLTRDQALAELSGSGFREAHRADMQRVFTRLNRARNDLEMLRAAAPLERLLLPHRLRDPETLDATWSDFRPAVPVTGSGFVAAAIGLVLGWLGAGLAGLLFRRRQDPLGWR</sequence>
<dbReference type="Pfam" id="PF11157">
    <property type="entry name" value="DUF2937"/>
    <property type="match status" value="1"/>
</dbReference>
<evidence type="ECO:0000313" key="3">
    <source>
        <dbReference type="EMBL" id="SIS65901.1"/>
    </source>
</evidence>
<dbReference type="EMBL" id="CP067140">
    <property type="protein sequence ID" value="WCR01972.1"/>
    <property type="molecule type" value="Genomic_DNA"/>
</dbReference>
<evidence type="ECO:0000313" key="4">
    <source>
        <dbReference type="EMBL" id="WCR01972.1"/>
    </source>
</evidence>
<protein>
    <submittedName>
        <fullName evidence="4">DUF2937 family protein</fullName>
    </submittedName>
</protein>
<dbReference type="Proteomes" id="UP000186216">
    <property type="component" value="Unassembled WGS sequence"/>
</dbReference>
<reference evidence="4 6" key="2">
    <citation type="submission" date="2021-01" db="EMBL/GenBank/DDBJ databases">
        <title>Biogeographic distribution of Paracoccus.</title>
        <authorList>
            <person name="Hollensteiner J."/>
            <person name="Leineberger J."/>
            <person name="Brinkhoff T."/>
            <person name="Daniel R."/>
        </authorList>
    </citation>
    <scope>NUCLEOTIDE SEQUENCE [LARGE SCALE GENOMIC DNA]</scope>
    <source>
        <strain evidence="4 6">DSM 18447</strain>
    </source>
</reference>
<feature type="chain" id="PRO_5041219214" evidence="2">
    <location>
        <begin position="25"/>
        <end position="163"/>
    </location>
</feature>
<gene>
    <name evidence="4" type="ORF">JHX88_13740</name>
    <name evidence="3" type="ORF">SAMN05421772_102340</name>
</gene>
<name>A0AA45W2D0_9RHOB</name>
<keyword evidence="6" id="KW-1185">Reference proteome</keyword>
<feature type="transmembrane region" description="Helical" evidence="1">
    <location>
        <begin position="132"/>
        <end position="153"/>
    </location>
</feature>
<feature type="signal peptide" evidence="2">
    <location>
        <begin position="1"/>
        <end position="24"/>
    </location>
</feature>
<evidence type="ECO:0000256" key="2">
    <source>
        <dbReference type="SAM" id="SignalP"/>
    </source>
</evidence>
<accession>A0AA45W2D0</accession>
<keyword evidence="2" id="KW-0732">Signal</keyword>
<evidence type="ECO:0000256" key="1">
    <source>
        <dbReference type="SAM" id="Phobius"/>
    </source>
</evidence>
<dbReference type="EMBL" id="FTOU01000002">
    <property type="protein sequence ID" value="SIS65901.1"/>
    <property type="molecule type" value="Genomic_DNA"/>
</dbReference>
<reference evidence="3 5" key="1">
    <citation type="submission" date="2017-01" db="EMBL/GenBank/DDBJ databases">
        <authorList>
            <person name="Varghese N."/>
            <person name="Submissions S."/>
        </authorList>
    </citation>
    <scope>NUCLEOTIDE SEQUENCE [LARGE SCALE GENOMIC DNA]</scope>
    <source>
        <strain evidence="3 5">DSM 18447</strain>
    </source>
</reference>
<keyword evidence="1" id="KW-0812">Transmembrane</keyword>
<dbReference type="Proteomes" id="UP001215549">
    <property type="component" value="Chromosome"/>
</dbReference>
<dbReference type="AlphaFoldDB" id="A0AA45W2D0"/>
<evidence type="ECO:0000313" key="6">
    <source>
        <dbReference type="Proteomes" id="UP001215549"/>
    </source>
</evidence>
<proteinExistence type="predicted"/>
<dbReference type="InterPro" id="IPR022584">
    <property type="entry name" value="DUF2937"/>
</dbReference>
<organism evidence="3 5">
    <name type="scientific">Paracoccus saliphilus</name>
    <dbReference type="NCBI Taxonomy" id="405559"/>
    <lineage>
        <taxon>Bacteria</taxon>
        <taxon>Pseudomonadati</taxon>
        <taxon>Pseudomonadota</taxon>
        <taxon>Alphaproteobacteria</taxon>
        <taxon>Rhodobacterales</taxon>
        <taxon>Paracoccaceae</taxon>
        <taxon>Paracoccus</taxon>
    </lineage>
</organism>
<keyword evidence="1" id="KW-1133">Transmembrane helix</keyword>
<dbReference type="RefSeq" id="WP_076523543.1">
    <property type="nucleotide sequence ID" value="NZ_CP067140.1"/>
</dbReference>